<dbReference type="Proteomes" id="UP000037136">
    <property type="component" value="Unassembled WGS sequence"/>
</dbReference>
<comment type="caution">
    <text evidence="1">The sequence shown here is derived from an EMBL/GenBank/DDBJ whole genome shotgun (WGS) entry which is preliminary data.</text>
</comment>
<accession>A0A2A9PA40</accession>
<reference evidence="1 2" key="2">
    <citation type="journal article" date="2017" name="Sci. Rep.">
        <title>Ant-infecting Ophiocordyceps genomes reveal a high diversity of potential behavioral manipulation genes and a possible major role for enterotoxins.</title>
        <authorList>
            <person name="de Bekker C."/>
            <person name="Ohm R.A."/>
            <person name="Evans H.C."/>
            <person name="Brachmann A."/>
            <person name="Hughes D.P."/>
        </authorList>
    </citation>
    <scope>NUCLEOTIDE SEQUENCE [LARGE SCALE GENOMIC DNA]</scope>
    <source>
        <strain evidence="1 2">SC16a</strain>
    </source>
</reference>
<proteinExistence type="predicted"/>
<sequence length="118" mass="13585">MCSSKNRRRKTFFKKKKTPLTAYETASERLRGGLRRLPLPQKKKKKAPFPFALSDFAISWPVKKALVIPQRHSSCNPCRRSSAAAFGPFYILITPAFAATLPSRMLKPFRYCYYNPKL</sequence>
<protein>
    <submittedName>
        <fullName evidence="1">Uncharacterized protein</fullName>
    </submittedName>
</protein>
<name>A0A2A9PA40_OPHUN</name>
<keyword evidence="2" id="KW-1185">Reference proteome</keyword>
<reference evidence="1 2" key="1">
    <citation type="journal article" date="2015" name="BMC Genomics">
        <title>Gene expression during zombie ant biting behavior reflects the complexity underlying fungal parasitic behavioral manipulation.</title>
        <authorList>
            <person name="de Bekker C."/>
            <person name="Ohm R.A."/>
            <person name="Loreto R.G."/>
            <person name="Sebastian A."/>
            <person name="Albert I."/>
            <person name="Merrow M."/>
            <person name="Brachmann A."/>
            <person name="Hughes D.P."/>
        </authorList>
    </citation>
    <scope>NUCLEOTIDE SEQUENCE [LARGE SCALE GENOMIC DNA]</scope>
    <source>
        <strain evidence="1 2">SC16a</strain>
    </source>
</reference>
<organism evidence="1 2">
    <name type="scientific">Ophiocordyceps unilateralis</name>
    <name type="common">Zombie-ant fungus</name>
    <name type="synonym">Torrubia unilateralis</name>
    <dbReference type="NCBI Taxonomy" id="268505"/>
    <lineage>
        <taxon>Eukaryota</taxon>
        <taxon>Fungi</taxon>
        <taxon>Dikarya</taxon>
        <taxon>Ascomycota</taxon>
        <taxon>Pezizomycotina</taxon>
        <taxon>Sordariomycetes</taxon>
        <taxon>Hypocreomycetidae</taxon>
        <taxon>Hypocreales</taxon>
        <taxon>Ophiocordycipitaceae</taxon>
        <taxon>Ophiocordyceps</taxon>
    </lineage>
</organism>
<gene>
    <name evidence="1" type="ORF">XA68_14465</name>
</gene>
<evidence type="ECO:0000313" key="1">
    <source>
        <dbReference type="EMBL" id="PFH57871.1"/>
    </source>
</evidence>
<evidence type="ECO:0000313" key="2">
    <source>
        <dbReference type="Proteomes" id="UP000037136"/>
    </source>
</evidence>
<dbReference type="EMBL" id="LAZP02000356">
    <property type="protein sequence ID" value="PFH57871.1"/>
    <property type="molecule type" value="Genomic_DNA"/>
</dbReference>
<dbReference type="AlphaFoldDB" id="A0A2A9PA40"/>